<dbReference type="SUPFAM" id="SSF55486">
    <property type="entry name" value="Metalloproteases ('zincins'), catalytic domain"/>
    <property type="match status" value="1"/>
</dbReference>
<keyword evidence="1" id="KW-0645">Protease</keyword>
<gene>
    <name evidence="9" type="ORF">Nlim_0679</name>
</gene>
<evidence type="ECO:0000256" key="3">
    <source>
        <dbReference type="ARBA" id="ARBA00022737"/>
    </source>
</evidence>
<protein>
    <submittedName>
        <fullName evidence="9">TPR repeat-containing protein</fullName>
    </submittedName>
</protein>
<dbReference type="HOGENOM" id="CLU_045929_0_0_2"/>
<feature type="repeat" description="TPR" evidence="7">
    <location>
        <begin position="96"/>
        <end position="129"/>
    </location>
</feature>
<proteinExistence type="predicted"/>
<dbReference type="InterPro" id="IPR051685">
    <property type="entry name" value="Ycf3/AcsC/BcsC/TPR_MFPF"/>
</dbReference>
<dbReference type="InterPro" id="IPR019734">
    <property type="entry name" value="TPR_rpt"/>
</dbReference>
<dbReference type="GO" id="GO:0006508">
    <property type="term" value="P:proteolysis"/>
    <property type="evidence" value="ECO:0007669"/>
    <property type="project" value="UniProtKB-KW"/>
</dbReference>
<dbReference type="Proteomes" id="UP000004348">
    <property type="component" value="Chromosome"/>
</dbReference>
<reference evidence="9" key="1">
    <citation type="journal article" date="2011" name="PLoS ONE">
        <title>Genome of a low-salinity ammonia-oxidizing archaeon determined by single-cell and metagenomic analysis.</title>
        <authorList>
            <person name="Blainey P.C."/>
            <person name="Mosier A.C."/>
            <person name="Potanina A."/>
            <person name="Francis C.A."/>
            <person name="Quake S.R."/>
        </authorList>
    </citation>
    <scope>NUCLEOTIDE SEQUENCE [LARGE SCALE GENOMIC DNA]</scope>
    <source>
        <strain evidence="9">SFB1</strain>
    </source>
</reference>
<dbReference type="SUPFAM" id="SSF48452">
    <property type="entry name" value="TPR-like"/>
    <property type="match status" value="1"/>
</dbReference>
<keyword evidence="4" id="KW-0378">Hydrolase</keyword>
<dbReference type="InterPro" id="IPR011990">
    <property type="entry name" value="TPR-like_helical_dom_sf"/>
</dbReference>
<evidence type="ECO:0000256" key="4">
    <source>
        <dbReference type="ARBA" id="ARBA00022801"/>
    </source>
</evidence>
<dbReference type="PATRIC" id="fig|886738.10.peg.755"/>
<dbReference type="AlphaFoldDB" id="F3KJM1"/>
<dbReference type="MEROPS" id="M10.008"/>
<evidence type="ECO:0000256" key="7">
    <source>
        <dbReference type="PROSITE-ProRule" id="PRU00339"/>
    </source>
</evidence>
<evidence type="ECO:0000259" key="8">
    <source>
        <dbReference type="Pfam" id="PF00413"/>
    </source>
</evidence>
<feature type="domain" description="Peptidase M10 metallopeptidase" evidence="8">
    <location>
        <begin position="375"/>
        <end position="463"/>
    </location>
</feature>
<dbReference type="PANTHER" id="PTHR44943">
    <property type="entry name" value="CELLULOSE SYNTHASE OPERON PROTEIN C"/>
    <property type="match status" value="1"/>
</dbReference>
<organism evidence="9">
    <name type="scientific">Candidatus Nitrosarchaeum limnium SFB1</name>
    <dbReference type="NCBI Taxonomy" id="886738"/>
    <lineage>
        <taxon>Archaea</taxon>
        <taxon>Nitrososphaerota</taxon>
        <taxon>Nitrososphaeria</taxon>
        <taxon>Nitrosopumilales</taxon>
        <taxon>Nitrosopumilaceae</taxon>
        <taxon>Nitrosarchaeum</taxon>
    </lineage>
</organism>
<dbReference type="GO" id="GO:0031012">
    <property type="term" value="C:extracellular matrix"/>
    <property type="evidence" value="ECO:0007669"/>
    <property type="project" value="InterPro"/>
</dbReference>
<dbReference type="GO" id="GO:0008270">
    <property type="term" value="F:zinc ion binding"/>
    <property type="evidence" value="ECO:0007669"/>
    <property type="project" value="InterPro"/>
</dbReference>
<dbReference type="STRING" id="886738.Nlim_0679"/>
<dbReference type="InterPro" id="IPR001818">
    <property type="entry name" value="Pept_M10_metallopeptidase"/>
</dbReference>
<dbReference type="Gene3D" id="3.40.390.10">
    <property type="entry name" value="Collagenase (Catalytic Domain)"/>
    <property type="match status" value="1"/>
</dbReference>
<dbReference type="InterPro" id="IPR024079">
    <property type="entry name" value="MetalloPept_cat_dom_sf"/>
</dbReference>
<name>F3KJM1_9ARCH</name>
<comment type="caution">
    <text evidence="9">The sequence shown here is derived from an EMBL/GenBank/DDBJ whole genome shotgun (WGS) entry which is preliminary data.</text>
</comment>
<evidence type="ECO:0000256" key="6">
    <source>
        <dbReference type="ARBA" id="ARBA00022833"/>
    </source>
</evidence>
<evidence type="ECO:0000313" key="9">
    <source>
        <dbReference type="EMBL" id="EGG42498.1"/>
    </source>
</evidence>
<dbReference type="PROSITE" id="PS50005">
    <property type="entry name" value="TPR"/>
    <property type="match status" value="1"/>
</dbReference>
<dbReference type="EMBL" id="AEGP01000029">
    <property type="protein sequence ID" value="EGG42498.1"/>
    <property type="molecule type" value="Genomic_DNA"/>
</dbReference>
<dbReference type="PANTHER" id="PTHR44943:SF8">
    <property type="entry name" value="TPR REPEAT-CONTAINING PROTEIN MJ0263"/>
    <property type="match status" value="1"/>
</dbReference>
<keyword evidence="5 7" id="KW-0802">TPR repeat</keyword>
<dbReference type="Pfam" id="PF00413">
    <property type="entry name" value="Peptidase_M10"/>
    <property type="match status" value="1"/>
</dbReference>
<keyword evidence="6" id="KW-0862">Zinc</keyword>
<evidence type="ECO:0000256" key="1">
    <source>
        <dbReference type="ARBA" id="ARBA00022670"/>
    </source>
</evidence>
<dbReference type="Gene3D" id="1.25.40.10">
    <property type="entry name" value="Tetratricopeptide repeat domain"/>
    <property type="match status" value="1"/>
</dbReference>
<evidence type="ECO:0000256" key="2">
    <source>
        <dbReference type="ARBA" id="ARBA00022723"/>
    </source>
</evidence>
<sequence>MKYVIICILVLSLNIILVPIFAQTTNDVQILFKQANQNLLNGKYNEAILIYDDILVKFPNNISTLKMKAIALSNLGEHEKSLLEFFKILQYQPDDITAITGMGVGFGNLGEYQEASHYFNEAIMKKPDSIIIKNYKEFTEKVITKYPYIPTKKPIELEKPANMIIPDWVKPMAKWWSERQIEDKEFSSALLFLIENKIIDIPIVETKSNEDTIPDWIRNNALWWSEGTISDKDFVVGIQYMMKNGIIVIEIKKLQEDIQKEKEAELKLFEKYLQNISNNIIDEKRYIEYPNPSQDVIKKFLRDYVKWNFEEEVKVASNSFPNPAYEIIDDEYVIHYKVFVNEQPSGLPLNHVSTLQNSFLFWENQELSSNGHKAKVKFEITNQKREANVWVTWVVRNIGEGVLGHAHIGKGVVEVTLGDYNCDGEFELYDVKTVEKIMTHELGHSIGLEHVSDPNSIMYTSLKPNYAYCLLG</sequence>
<evidence type="ECO:0000256" key="5">
    <source>
        <dbReference type="ARBA" id="ARBA00022803"/>
    </source>
</evidence>
<dbReference type="SMART" id="SM00028">
    <property type="entry name" value="TPR"/>
    <property type="match status" value="3"/>
</dbReference>
<accession>F3KJM1</accession>
<keyword evidence="3" id="KW-0677">Repeat</keyword>
<keyword evidence="2" id="KW-0479">Metal-binding</keyword>
<dbReference type="GO" id="GO:0004222">
    <property type="term" value="F:metalloendopeptidase activity"/>
    <property type="evidence" value="ECO:0007669"/>
    <property type="project" value="InterPro"/>
</dbReference>